<evidence type="ECO:0000313" key="3">
    <source>
        <dbReference type="Proteomes" id="UP001596409"/>
    </source>
</evidence>
<dbReference type="RefSeq" id="WP_373303412.1">
    <property type="nucleotide sequence ID" value="NZ_BMWA01000019.1"/>
</dbReference>
<accession>A0ABW2E236</accession>
<reference evidence="3" key="1">
    <citation type="journal article" date="2019" name="Int. J. Syst. Evol. Microbiol.">
        <title>The Global Catalogue of Microorganisms (GCM) 10K type strain sequencing project: providing services to taxonomists for standard genome sequencing and annotation.</title>
        <authorList>
            <consortium name="The Broad Institute Genomics Platform"/>
            <consortium name="The Broad Institute Genome Sequencing Center for Infectious Disease"/>
            <person name="Wu L."/>
            <person name="Ma J."/>
        </authorList>
    </citation>
    <scope>NUCLEOTIDE SEQUENCE [LARGE SCALE GENOMIC DNA]</scope>
    <source>
        <strain evidence="3">JCM 4855</strain>
    </source>
</reference>
<name>A0ABW2E236_9ACTN</name>
<keyword evidence="3" id="KW-1185">Reference proteome</keyword>
<evidence type="ECO:0000313" key="2">
    <source>
        <dbReference type="EMBL" id="MFC7012867.1"/>
    </source>
</evidence>
<gene>
    <name evidence="2" type="ORF">ACFQMH_14305</name>
</gene>
<sequence length="65" mass="7693">MTWKIERHSDDELRRRFIGIRVRFRSGREGEAEEPVLLDPRGAPRHRRLRSPSPAAPPTDRTMSW</sequence>
<comment type="caution">
    <text evidence="2">The sequence shown here is derived from an EMBL/GenBank/DDBJ whole genome shotgun (WGS) entry which is preliminary data.</text>
</comment>
<proteinExistence type="predicted"/>
<dbReference type="Proteomes" id="UP001596409">
    <property type="component" value="Unassembled WGS sequence"/>
</dbReference>
<organism evidence="2 3">
    <name type="scientific">Streptomyces viridiviolaceus</name>
    <dbReference type="NCBI Taxonomy" id="68282"/>
    <lineage>
        <taxon>Bacteria</taxon>
        <taxon>Bacillati</taxon>
        <taxon>Actinomycetota</taxon>
        <taxon>Actinomycetes</taxon>
        <taxon>Kitasatosporales</taxon>
        <taxon>Streptomycetaceae</taxon>
        <taxon>Streptomyces</taxon>
    </lineage>
</organism>
<feature type="region of interest" description="Disordered" evidence="1">
    <location>
        <begin position="28"/>
        <end position="65"/>
    </location>
</feature>
<dbReference type="EMBL" id="JBHSYM010000026">
    <property type="protein sequence ID" value="MFC7012867.1"/>
    <property type="molecule type" value="Genomic_DNA"/>
</dbReference>
<evidence type="ECO:0000256" key="1">
    <source>
        <dbReference type="SAM" id="MobiDB-lite"/>
    </source>
</evidence>
<protein>
    <submittedName>
        <fullName evidence="2">Uncharacterized protein</fullName>
    </submittedName>
</protein>